<keyword evidence="2 3" id="KW-0040">ANK repeat</keyword>
<evidence type="ECO:0000256" key="2">
    <source>
        <dbReference type="ARBA" id="ARBA00023043"/>
    </source>
</evidence>
<evidence type="ECO:0000313" key="4">
    <source>
        <dbReference type="EMBL" id="CDH54546.1"/>
    </source>
</evidence>
<evidence type="ECO:0000256" key="1">
    <source>
        <dbReference type="ARBA" id="ARBA00022737"/>
    </source>
</evidence>
<sequence>MQDTNRISKIHRRSNRHDNLMDIFVRHLTVETQLLNACRHKQAKHVEHILEHSAINPDTVRDRLLRTPLHIACSRKDDLQEATNIARILIKHGADVNNGVGDENGMHPMHMAVLAGNIECVLLLLEQGASVPASDPFRLTPLLLAKLKLDNLRQSRLYSKQDSLSSDTSNALQEYRDLQSITKVLVTHLANNHITNHGMPTHYGLSDRFFSKEESEKQLNDAILSITDQLSTICVQENNRLPSSHENDPALQDVMNSLMEKVRRLRIEETAVK</sequence>
<dbReference type="InterPro" id="IPR002110">
    <property type="entry name" value="Ankyrin_rpt"/>
</dbReference>
<dbReference type="InterPro" id="IPR036770">
    <property type="entry name" value="Ankyrin_rpt-contain_sf"/>
</dbReference>
<dbReference type="PANTHER" id="PTHR24198:SF165">
    <property type="entry name" value="ANKYRIN REPEAT-CONTAINING PROTEIN-RELATED"/>
    <property type="match status" value="1"/>
</dbReference>
<dbReference type="PROSITE" id="PS50088">
    <property type="entry name" value="ANK_REPEAT"/>
    <property type="match status" value="2"/>
</dbReference>
<comment type="caution">
    <text evidence="4">The sequence shown here is derived from an EMBL/GenBank/DDBJ whole genome shotgun (WGS) entry which is preliminary data.</text>
</comment>
<evidence type="ECO:0000313" key="5">
    <source>
        <dbReference type="Proteomes" id="UP000027586"/>
    </source>
</evidence>
<dbReference type="SUPFAM" id="SSF48403">
    <property type="entry name" value="Ankyrin repeat"/>
    <property type="match status" value="1"/>
</dbReference>
<dbReference type="OrthoDB" id="194358at2759"/>
<keyword evidence="5" id="KW-1185">Reference proteome</keyword>
<organism evidence="4 5">
    <name type="scientific">Lichtheimia corymbifera JMRC:FSU:9682</name>
    <dbReference type="NCBI Taxonomy" id="1263082"/>
    <lineage>
        <taxon>Eukaryota</taxon>
        <taxon>Fungi</taxon>
        <taxon>Fungi incertae sedis</taxon>
        <taxon>Mucoromycota</taxon>
        <taxon>Mucoromycotina</taxon>
        <taxon>Mucoromycetes</taxon>
        <taxon>Mucorales</taxon>
        <taxon>Lichtheimiaceae</taxon>
        <taxon>Lichtheimia</taxon>
    </lineage>
</organism>
<gene>
    <name evidence="4" type="ORF">LCOR_05780.1</name>
</gene>
<dbReference type="Gene3D" id="1.25.40.20">
    <property type="entry name" value="Ankyrin repeat-containing domain"/>
    <property type="match status" value="1"/>
</dbReference>
<protein>
    <submittedName>
        <fullName evidence="4">Uncharacterized protein</fullName>
    </submittedName>
</protein>
<dbReference type="Pfam" id="PF12796">
    <property type="entry name" value="Ank_2"/>
    <property type="match status" value="1"/>
</dbReference>
<dbReference type="PROSITE" id="PS50297">
    <property type="entry name" value="ANK_REP_REGION"/>
    <property type="match status" value="2"/>
</dbReference>
<reference evidence="4" key="1">
    <citation type="submission" date="2013-08" db="EMBL/GenBank/DDBJ databases">
        <title>Gene expansion shapes genome architecture in the human pathogen Lichtheimia corymbifera: an evolutionary genomics analysis in the ancient terrestrial Mucorales (Mucoromycotina).</title>
        <authorList>
            <person name="Schwartze V.U."/>
            <person name="Winter S."/>
            <person name="Shelest E."/>
            <person name="Marcet-Houben M."/>
            <person name="Horn F."/>
            <person name="Wehner S."/>
            <person name="Hoffmann K."/>
            <person name="Riege K."/>
            <person name="Sammeth M."/>
            <person name="Nowrousian M."/>
            <person name="Valiante V."/>
            <person name="Linde J."/>
            <person name="Jacobsen I.D."/>
            <person name="Marz M."/>
            <person name="Brakhage A.A."/>
            <person name="Gabaldon T."/>
            <person name="Bocker S."/>
            <person name="Voigt K."/>
        </authorList>
    </citation>
    <scope>NUCLEOTIDE SEQUENCE [LARGE SCALE GENOMIC DNA]</scope>
    <source>
        <strain evidence="4">FSU 9682</strain>
    </source>
</reference>
<evidence type="ECO:0000256" key="3">
    <source>
        <dbReference type="PROSITE-ProRule" id="PRU00023"/>
    </source>
</evidence>
<accession>A0A068S015</accession>
<dbReference type="PANTHER" id="PTHR24198">
    <property type="entry name" value="ANKYRIN REPEAT AND PROTEIN KINASE DOMAIN-CONTAINING PROTEIN"/>
    <property type="match status" value="1"/>
</dbReference>
<proteinExistence type="predicted"/>
<dbReference type="SMART" id="SM00248">
    <property type="entry name" value="ANK"/>
    <property type="match status" value="3"/>
</dbReference>
<dbReference type="Proteomes" id="UP000027586">
    <property type="component" value="Unassembled WGS sequence"/>
</dbReference>
<dbReference type="EMBL" id="CBTN010000023">
    <property type="protein sequence ID" value="CDH54546.1"/>
    <property type="molecule type" value="Genomic_DNA"/>
</dbReference>
<name>A0A068S015_9FUNG</name>
<dbReference type="STRING" id="1263082.A0A068S015"/>
<feature type="repeat" description="ANK" evidence="3">
    <location>
        <begin position="64"/>
        <end position="97"/>
    </location>
</feature>
<feature type="repeat" description="ANK" evidence="3">
    <location>
        <begin position="104"/>
        <end position="136"/>
    </location>
</feature>
<keyword evidence="1" id="KW-0677">Repeat</keyword>
<dbReference type="VEuPathDB" id="FungiDB:LCOR_05780.1"/>
<dbReference type="AlphaFoldDB" id="A0A068S015"/>